<feature type="domain" description="DUF2345" evidence="4">
    <location>
        <begin position="737"/>
        <end position="897"/>
    </location>
</feature>
<feature type="domain" description="Gp5/Type VI secretion system Vgr protein OB-fold" evidence="3">
    <location>
        <begin position="480"/>
        <end position="532"/>
    </location>
</feature>
<comment type="similarity">
    <text evidence="1">Belongs to the VgrG protein family.</text>
</comment>
<evidence type="ECO:0000256" key="1">
    <source>
        <dbReference type="ARBA" id="ARBA00005558"/>
    </source>
</evidence>
<evidence type="ECO:0000313" key="6">
    <source>
        <dbReference type="EMBL" id="TWI61765.1"/>
    </source>
</evidence>
<dbReference type="Pfam" id="PF05954">
    <property type="entry name" value="Phage_GPD"/>
    <property type="match status" value="1"/>
</dbReference>
<evidence type="ECO:0000259" key="5">
    <source>
        <dbReference type="Pfam" id="PF13296"/>
    </source>
</evidence>
<evidence type="ECO:0000313" key="7">
    <source>
        <dbReference type="Proteomes" id="UP000318431"/>
    </source>
</evidence>
<sequence>MFSSSDLPSQHDRILRLTTPLGADRLVAECLRGEEGISRPYELTVTALSNDAGIALKSLIGQPVLLELMTATSRDALRPFHGHVTAVRMLGADGGLARYELTIGPWYAFLALGRDSRVFQEQTVFDILDALFTDWQQPGKLAPQWRYDIADRAIYPKRSLTCQYQESNQAFAERLMREEGLFYYFEHGGDAGSATLGSHTLVIADHNGSFQPNAQPVVRFTQPGAVMREDSIDRWRSEVRWTPGGVDIDSWDYRSNGTRRVSAAAADGGTGPLIRDTPGAYAYTSRAHGQRIADRQLEALQARRALFTGAGTVRTLAPGTTFTLAGQAVLDEGDDAGRTFAVLRVLHLAHNNLSTDIREKAAQALGVSALAELVTREQGTSLHATGPAKGERPLYRNRIDAIRSNVPYRSTDSDGHGLVLRPRPTIRGQQTAIVVGPPGAAIHTDRDHRIKVQFHWQRGEQSHSRLAHPAPQGHSGAPGDDSAGTWVRIATPLAPVAGANWGSVAVPRVGSEVLVDFLDGDIDRPVVIGSVYNGRGATDAQTNQVNAGAGNATGNAPAWFPGEAAAHAHAAVLSGLKSQAMGASQDGTGAYSQLVFDDTPAEPRVALQRHAAAHEGTDELNLGHLRHQTDNQRLQPAGFGAELKTRHALALRAGQGLLLSADVRAGATGHQLDSREAVAQIGASAELQKSLAETAQKHHAKLKEEPEPAKLPALEQLRHSAEVVETGGAGAGSGDGGQGSATAWSEPQLQLSSPAGIAAVTPASAVVAAGATTSFAAAEDVNLVSQANLVHMVKEGIGLFTSGTAASATKPNQETGIRLHAAAGKVSVQSQSDATRITADKTITVASVTKYVSISGKDHVMLTAQGASLKLEGGNIMIHGPGTIAFKASAKELAGPASSSAAGELPKGTIKGCEQATRDASAAQAGAQTL</sequence>
<dbReference type="InterPro" id="IPR018769">
    <property type="entry name" value="VgrG2_DUF2345"/>
</dbReference>
<evidence type="ECO:0000259" key="3">
    <source>
        <dbReference type="Pfam" id="PF04717"/>
    </source>
</evidence>
<comment type="caution">
    <text evidence="6">The sequence shown here is derived from an EMBL/GenBank/DDBJ whole genome shotgun (WGS) entry which is preliminary data.</text>
</comment>
<feature type="region of interest" description="Disordered" evidence="2">
    <location>
        <begin position="457"/>
        <end position="482"/>
    </location>
</feature>
<dbReference type="InterPro" id="IPR017847">
    <property type="entry name" value="T6SS_RhsGE_Vgr_subset"/>
</dbReference>
<dbReference type="NCBIfam" id="TIGR03361">
    <property type="entry name" value="VI_Rhs_Vgr"/>
    <property type="match status" value="1"/>
</dbReference>
<dbReference type="OrthoDB" id="1907165at2"/>
<dbReference type="InterPro" id="IPR006533">
    <property type="entry name" value="T6SS_Vgr_RhsGE"/>
</dbReference>
<dbReference type="RefSeq" id="WP_145651953.1">
    <property type="nucleotide sequence ID" value="NZ_VLLB01000010.1"/>
</dbReference>
<dbReference type="Pfam" id="PF04717">
    <property type="entry name" value="Phage_base_V"/>
    <property type="match status" value="1"/>
</dbReference>
<evidence type="ECO:0000256" key="2">
    <source>
        <dbReference type="SAM" id="MobiDB-lite"/>
    </source>
</evidence>
<dbReference type="Gene3D" id="2.40.50.230">
    <property type="entry name" value="Gp5 N-terminal domain"/>
    <property type="match status" value="1"/>
</dbReference>
<dbReference type="Gene3D" id="2.30.110.50">
    <property type="match status" value="1"/>
</dbReference>
<dbReference type="EMBL" id="VLLB01000010">
    <property type="protein sequence ID" value="TWI61765.1"/>
    <property type="molecule type" value="Genomic_DNA"/>
</dbReference>
<dbReference type="SUPFAM" id="SSF69255">
    <property type="entry name" value="gp5 N-terminal domain-like"/>
    <property type="match status" value="1"/>
</dbReference>
<dbReference type="NCBIfam" id="TIGR01646">
    <property type="entry name" value="vgr_GE"/>
    <property type="match status" value="1"/>
</dbReference>
<name>A0A562QY78_9BURK</name>
<reference evidence="6 7" key="1">
    <citation type="journal article" date="2015" name="Stand. Genomic Sci.">
        <title>Genomic Encyclopedia of Bacterial and Archaeal Type Strains, Phase III: the genomes of soil and plant-associated and newly described type strains.</title>
        <authorList>
            <person name="Whitman W.B."/>
            <person name="Woyke T."/>
            <person name="Klenk H.P."/>
            <person name="Zhou Y."/>
            <person name="Lilburn T.G."/>
            <person name="Beck B.J."/>
            <person name="De Vos P."/>
            <person name="Vandamme P."/>
            <person name="Eisen J.A."/>
            <person name="Garrity G."/>
            <person name="Hugenholtz P."/>
            <person name="Kyrpides N.C."/>
        </authorList>
    </citation>
    <scope>NUCLEOTIDE SEQUENCE [LARGE SCALE GENOMIC DNA]</scope>
    <source>
        <strain evidence="6 7">CGMCC 1.10822</strain>
    </source>
</reference>
<dbReference type="Gene3D" id="4.10.220.110">
    <property type="match status" value="1"/>
</dbReference>
<dbReference type="InterPro" id="IPR028244">
    <property type="entry name" value="T6SS_Rhs_Vgr_dom"/>
</dbReference>
<dbReference type="Pfam" id="PF10106">
    <property type="entry name" value="DUF2345"/>
    <property type="match status" value="1"/>
</dbReference>
<keyword evidence="7" id="KW-1185">Reference proteome</keyword>
<dbReference type="Pfam" id="PF13296">
    <property type="entry name" value="T6SS_Vgr"/>
    <property type="match status" value="1"/>
</dbReference>
<proteinExistence type="inferred from homology"/>
<feature type="domain" description="Putative type VI secretion system Rhs element associated Vgr" evidence="5">
    <location>
        <begin position="588"/>
        <end position="695"/>
    </location>
</feature>
<dbReference type="InterPro" id="IPR037026">
    <property type="entry name" value="Vgr_OB-fold_dom_sf"/>
</dbReference>
<dbReference type="Proteomes" id="UP000318431">
    <property type="component" value="Unassembled WGS sequence"/>
</dbReference>
<evidence type="ECO:0000259" key="4">
    <source>
        <dbReference type="Pfam" id="PF10106"/>
    </source>
</evidence>
<dbReference type="Gene3D" id="3.55.50.10">
    <property type="entry name" value="Baseplate protein-like domains"/>
    <property type="match status" value="1"/>
</dbReference>
<protein>
    <submittedName>
        <fullName evidence="6">Rhs element Vgr protein</fullName>
    </submittedName>
</protein>
<accession>A0A562QY78</accession>
<dbReference type="InterPro" id="IPR006531">
    <property type="entry name" value="Gp5/Vgr_OB"/>
</dbReference>
<gene>
    <name evidence="6" type="ORF">IP91_04363</name>
</gene>
<dbReference type="SUPFAM" id="SSF69279">
    <property type="entry name" value="Phage tail proteins"/>
    <property type="match status" value="2"/>
</dbReference>
<dbReference type="AlphaFoldDB" id="A0A562QY78"/>
<organism evidence="6 7">
    <name type="scientific">Pseudoduganella lurida</name>
    <dbReference type="NCBI Taxonomy" id="1036180"/>
    <lineage>
        <taxon>Bacteria</taxon>
        <taxon>Pseudomonadati</taxon>
        <taxon>Pseudomonadota</taxon>
        <taxon>Betaproteobacteria</taxon>
        <taxon>Burkholderiales</taxon>
        <taxon>Oxalobacteraceae</taxon>
        <taxon>Telluria group</taxon>
        <taxon>Pseudoduganella</taxon>
    </lineage>
</organism>